<comment type="caution">
    <text evidence="2">The sequence shown here is derived from an EMBL/GenBank/DDBJ whole genome shotgun (WGS) entry which is preliminary data.</text>
</comment>
<accession>A0A1J5DMF0</accession>
<keyword evidence="1" id="KW-1133">Transmembrane helix</keyword>
<organism evidence="2 3">
    <name type="scientific">Candidatus Desantisbacteria bacterium CG2_30_40_21</name>
    <dbReference type="NCBI Taxonomy" id="1817895"/>
    <lineage>
        <taxon>Bacteria</taxon>
        <taxon>Candidatus Desantisiibacteriota</taxon>
    </lineage>
</organism>
<reference evidence="2 3" key="1">
    <citation type="journal article" date="2016" name="Environ. Microbiol.">
        <title>Genomic resolution of a cold subsurface aquifer community provides metabolic insights for novel microbes adapted to high CO concentrations.</title>
        <authorList>
            <person name="Probst A.J."/>
            <person name="Castelle C.J."/>
            <person name="Singh A."/>
            <person name="Brown C.T."/>
            <person name="Anantharaman K."/>
            <person name="Sharon I."/>
            <person name="Hug L.A."/>
            <person name="Burstein D."/>
            <person name="Emerson J.B."/>
            <person name="Thomas B.C."/>
            <person name="Banfield J.F."/>
        </authorList>
    </citation>
    <scope>NUCLEOTIDE SEQUENCE [LARGE SCALE GENOMIC DNA]</scope>
    <source>
        <strain evidence="2">CG2_30_40_21</strain>
    </source>
</reference>
<keyword evidence="1" id="KW-0472">Membrane</keyword>
<protein>
    <submittedName>
        <fullName evidence="2">Uncharacterized protein</fullName>
    </submittedName>
</protein>
<gene>
    <name evidence="2" type="ORF">AUJ95_08260</name>
</gene>
<proteinExistence type="predicted"/>
<dbReference type="STRING" id="1817895.AUJ95_08260"/>
<dbReference type="AlphaFoldDB" id="A0A1J5DMF0"/>
<name>A0A1J5DMF0_9BACT</name>
<evidence type="ECO:0000256" key="1">
    <source>
        <dbReference type="SAM" id="Phobius"/>
    </source>
</evidence>
<keyword evidence="1" id="KW-0812">Transmembrane</keyword>
<evidence type="ECO:0000313" key="3">
    <source>
        <dbReference type="Proteomes" id="UP000183085"/>
    </source>
</evidence>
<dbReference type="Proteomes" id="UP000183085">
    <property type="component" value="Unassembled WGS sequence"/>
</dbReference>
<dbReference type="EMBL" id="MNYI01000213">
    <property type="protein sequence ID" value="OIP37353.1"/>
    <property type="molecule type" value="Genomic_DNA"/>
</dbReference>
<sequence>MKPEDIRDIKGVIWVVDWGTITFFLCIFFCLCLLGFFIYKWLNHWASKSKSRQGHEEKLIEKPFDEVALEELNSLDLLIFFEKMAFKEYYLMITGIIRKFLARNYIIDTLDKTSLEIIVEIEGKERDYEKVRMLDDYFRSCDMVKFAKYKPTLVEMREVKNASVRIVKGKRQAVTKYP</sequence>
<feature type="transmembrane region" description="Helical" evidence="1">
    <location>
        <begin position="20"/>
        <end position="42"/>
    </location>
</feature>
<evidence type="ECO:0000313" key="2">
    <source>
        <dbReference type="EMBL" id="OIP37353.1"/>
    </source>
</evidence>